<keyword evidence="1" id="KW-1133">Transmembrane helix</keyword>
<evidence type="ECO:0000313" key="3">
    <source>
        <dbReference type="EnsemblMetazoa" id="HelroP170620"/>
    </source>
</evidence>
<dbReference type="EMBL" id="KB096222">
    <property type="protein sequence ID" value="ESO07291.1"/>
    <property type="molecule type" value="Genomic_DNA"/>
</dbReference>
<name>T1F392_HELRO</name>
<feature type="transmembrane region" description="Helical" evidence="1">
    <location>
        <begin position="183"/>
        <end position="203"/>
    </location>
</feature>
<keyword evidence="1" id="KW-0812">Transmembrane</keyword>
<dbReference type="EnsemblMetazoa" id="HelroT170620">
    <property type="protein sequence ID" value="HelroP170620"/>
    <property type="gene ID" value="HelroG170620"/>
</dbReference>
<dbReference type="KEGG" id="hro:HELRODRAFT_170620"/>
<dbReference type="InParanoid" id="T1F392"/>
<reference evidence="2 4" key="2">
    <citation type="journal article" date="2013" name="Nature">
        <title>Insights into bilaterian evolution from three spiralian genomes.</title>
        <authorList>
            <person name="Simakov O."/>
            <person name="Marletaz F."/>
            <person name="Cho S.J."/>
            <person name="Edsinger-Gonzales E."/>
            <person name="Havlak P."/>
            <person name="Hellsten U."/>
            <person name="Kuo D.H."/>
            <person name="Larsson T."/>
            <person name="Lv J."/>
            <person name="Arendt D."/>
            <person name="Savage R."/>
            <person name="Osoegawa K."/>
            <person name="de Jong P."/>
            <person name="Grimwood J."/>
            <person name="Chapman J.A."/>
            <person name="Shapiro H."/>
            <person name="Aerts A."/>
            <person name="Otillar R.P."/>
            <person name="Terry A.Y."/>
            <person name="Boore J.L."/>
            <person name="Grigoriev I.V."/>
            <person name="Lindberg D.R."/>
            <person name="Seaver E.C."/>
            <person name="Weisblat D.A."/>
            <person name="Putnam N.H."/>
            <person name="Rokhsar D.S."/>
        </authorList>
    </citation>
    <scope>NUCLEOTIDE SEQUENCE</scope>
</reference>
<dbReference type="Proteomes" id="UP000015101">
    <property type="component" value="Unassembled WGS sequence"/>
</dbReference>
<keyword evidence="4" id="KW-1185">Reference proteome</keyword>
<reference evidence="3" key="3">
    <citation type="submission" date="2015-06" db="UniProtKB">
        <authorList>
            <consortium name="EnsemblMetazoa"/>
        </authorList>
    </citation>
    <scope>IDENTIFICATION</scope>
</reference>
<reference evidence="4" key="1">
    <citation type="submission" date="2012-12" db="EMBL/GenBank/DDBJ databases">
        <authorList>
            <person name="Hellsten U."/>
            <person name="Grimwood J."/>
            <person name="Chapman J.A."/>
            <person name="Shapiro H."/>
            <person name="Aerts A."/>
            <person name="Otillar R.P."/>
            <person name="Terry A.Y."/>
            <person name="Boore J.L."/>
            <person name="Simakov O."/>
            <person name="Marletaz F."/>
            <person name="Cho S.-J."/>
            <person name="Edsinger-Gonzales E."/>
            <person name="Havlak P."/>
            <person name="Kuo D.-H."/>
            <person name="Larsson T."/>
            <person name="Lv J."/>
            <person name="Arendt D."/>
            <person name="Savage R."/>
            <person name="Osoegawa K."/>
            <person name="de Jong P."/>
            <person name="Lindberg D.R."/>
            <person name="Seaver E.C."/>
            <person name="Weisblat D.A."/>
            <person name="Putnam N.H."/>
            <person name="Grigoriev I.V."/>
            <person name="Rokhsar D.S."/>
        </authorList>
    </citation>
    <scope>NUCLEOTIDE SEQUENCE</scope>
</reference>
<proteinExistence type="predicted"/>
<keyword evidence="1" id="KW-0472">Membrane</keyword>
<protein>
    <submittedName>
        <fullName evidence="2 3">Uncharacterized protein</fullName>
    </submittedName>
</protein>
<dbReference type="AlphaFoldDB" id="T1F392"/>
<dbReference type="EMBL" id="AMQM01003615">
    <property type="status" value="NOT_ANNOTATED_CDS"/>
    <property type="molecule type" value="Genomic_DNA"/>
</dbReference>
<dbReference type="HOGENOM" id="CLU_1066635_0_0_1"/>
<evidence type="ECO:0000313" key="2">
    <source>
        <dbReference type="EMBL" id="ESO07291.1"/>
    </source>
</evidence>
<sequence>MKIHHNFDLTRENTFRLGPLFNASALPTFCLDLSILEECLSPFKKVTCTDKRSHFFLANAHTFIDGSSFLCKEVKKFGESNITKCFSKEKVKFLIHSCEEFCINKLSGVLGMFNLYEMGNSIDNFRGIIEKHMTHLTSYEKCKRFVIERECGADVAKWYSEYILKIIDAIWLHFDANQYIKLAYSYLVFSVACGCIICIHIFFKYYRTNIEGKLNFAVGSSDQNKSLFKTLYEDTQRLLNSTVKSDTLSGPVIIRDIYDYD</sequence>
<evidence type="ECO:0000256" key="1">
    <source>
        <dbReference type="SAM" id="Phobius"/>
    </source>
</evidence>
<accession>T1F392</accession>
<organism evidence="3 4">
    <name type="scientific">Helobdella robusta</name>
    <name type="common">Californian leech</name>
    <dbReference type="NCBI Taxonomy" id="6412"/>
    <lineage>
        <taxon>Eukaryota</taxon>
        <taxon>Metazoa</taxon>
        <taxon>Spiralia</taxon>
        <taxon>Lophotrochozoa</taxon>
        <taxon>Annelida</taxon>
        <taxon>Clitellata</taxon>
        <taxon>Hirudinea</taxon>
        <taxon>Rhynchobdellida</taxon>
        <taxon>Glossiphoniidae</taxon>
        <taxon>Helobdella</taxon>
    </lineage>
</organism>
<dbReference type="CTD" id="20203291"/>
<dbReference type="GeneID" id="20203291"/>
<dbReference type="RefSeq" id="XP_009014669.1">
    <property type="nucleotide sequence ID" value="XM_009016421.1"/>
</dbReference>
<gene>
    <name evidence="3" type="primary">20203291</name>
    <name evidence="2" type="ORF">HELRODRAFT_170620</name>
</gene>
<evidence type="ECO:0000313" key="4">
    <source>
        <dbReference type="Proteomes" id="UP000015101"/>
    </source>
</evidence>